<evidence type="ECO:0000256" key="2">
    <source>
        <dbReference type="ARBA" id="ARBA00009347"/>
    </source>
</evidence>
<dbReference type="Pfam" id="PF00441">
    <property type="entry name" value="Acyl-CoA_dh_1"/>
    <property type="match status" value="1"/>
</dbReference>
<evidence type="ECO:0000259" key="13">
    <source>
        <dbReference type="Pfam" id="PF02770"/>
    </source>
</evidence>
<gene>
    <name evidence="16" type="ORF">HNR65_003607</name>
</gene>
<dbReference type="Gene3D" id="2.40.110.10">
    <property type="entry name" value="Butyryl-CoA Dehydrogenase, subunit A, domain 2"/>
    <property type="match status" value="1"/>
</dbReference>
<evidence type="ECO:0000256" key="1">
    <source>
        <dbReference type="ARBA" id="ARBA00001974"/>
    </source>
</evidence>
<evidence type="ECO:0000256" key="8">
    <source>
        <dbReference type="ARBA" id="ARBA00058683"/>
    </source>
</evidence>
<keyword evidence="17" id="KW-1185">Reference proteome</keyword>
<comment type="subunit">
    <text evidence="3">Homotetramer.</text>
</comment>
<dbReference type="RefSeq" id="WP_181552849.1">
    <property type="nucleotide sequence ID" value="NZ_JACDUS010000021.1"/>
</dbReference>
<organism evidence="16 17">
    <name type="scientific">Desulfosalsimonas propionicica</name>
    <dbReference type="NCBI Taxonomy" id="332175"/>
    <lineage>
        <taxon>Bacteria</taxon>
        <taxon>Pseudomonadati</taxon>
        <taxon>Thermodesulfobacteriota</taxon>
        <taxon>Desulfobacteria</taxon>
        <taxon>Desulfobacterales</taxon>
        <taxon>Desulfosalsimonadaceae</taxon>
        <taxon>Desulfosalsimonas</taxon>
    </lineage>
</organism>
<keyword evidence="6 11" id="KW-0560">Oxidoreductase</keyword>
<dbReference type="InterPro" id="IPR052166">
    <property type="entry name" value="Diverse_Acyl-CoA_DH"/>
</dbReference>
<keyword evidence="5 11" id="KW-0274">FAD</keyword>
<evidence type="ECO:0000259" key="14">
    <source>
        <dbReference type="Pfam" id="PF02771"/>
    </source>
</evidence>
<dbReference type="GO" id="GO:0050660">
    <property type="term" value="F:flavin adenine dinucleotide binding"/>
    <property type="evidence" value="ECO:0007669"/>
    <property type="project" value="InterPro"/>
</dbReference>
<dbReference type="Gene3D" id="1.20.140.10">
    <property type="entry name" value="Butyryl-CoA Dehydrogenase, subunit A, domain 3"/>
    <property type="match status" value="1"/>
</dbReference>
<dbReference type="PANTHER" id="PTHR42803:SF1">
    <property type="entry name" value="BROAD-SPECIFICITY LINEAR ACYL-COA DEHYDROGENASE FADE5"/>
    <property type="match status" value="1"/>
</dbReference>
<dbReference type="InterPro" id="IPR009100">
    <property type="entry name" value="AcylCoA_DH/oxidase_NM_dom_sf"/>
</dbReference>
<dbReference type="GO" id="GO:0016627">
    <property type="term" value="F:oxidoreductase activity, acting on the CH-CH group of donors"/>
    <property type="evidence" value="ECO:0007669"/>
    <property type="project" value="InterPro"/>
</dbReference>
<dbReference type="Pfam" id="PF12806">
    <property type="entry name" value="Acyl-CoA_dh_C"/>
    <property type="match status" value="1"/>
</dbReference>
<dbReference type="EC" id="1.3.99.41" evidence="9"/>
<evidence type="ECO:0000313" key="16">
    <source>
        <dbReference type="EMBL" id="MBA2883245.1"/>
    </source>
</evidence>
<dbReference type="GO" id="GO:0005886">
    <property type="term" value="C:plasma membrane"/>
    <property type="evidence" value="ECO:0007669"/>
    <property type="project" value="TreeGrafter"/>
</dbReference>
<accession>A0A7W0CCQ8</accession>
<dbReference type="FunFam" id="2.40.110.10:FF:000031">
    <property type="entry name" value="Acyl-CoA dehydrogenase, putative"/>
    <property type="match status" value="1"/>
</dbReference>
<dbReference type="InterPro" id="IPR009075">
    <property type="entry name" value="AcylCo_DH/oxidase_C"/>
</dbReference>
<dbReference type="InterPro" id="IPR037069">
    <property type="entry name" value="AcylCoA_DH/ox_N_sf"/>
</dbReference>
<dbReference type="Gene3D" id="1.10.540.10">
    <property type="entry name" value="Acyl-CoA dehydrogenase/oxidase, N-terminal domain"/>
    <property type="match status" value="1"/>
</dbReference>
<reference evidence="16 17" key="1">
    <citation type="submission" date="2020-07" db="EMBL/GenBank/DDBJ databases">
        <title>Genomic Encyclopedia of Type Strains, Phase IV (KMG-IV): sequencing the most valuable type-strain genomes for metagenomic binning, comparative biology and taxonomic classification.</title>
        <authorList>
            <person name="Goeker M."/>
        </authorList>
    </citation>
    <scope>NUCLEOTIDE SEQUENCE [LARGE SCALE GENOMIC DNA]</scope>
    <source>
        <strain evidence="16 17">DSM 17721</strain>
    </source>
</reference>
<evidence type="ECO:0000256" key="7">
    <source>
        <dbReference type="ARBA" id="ARBA00051388"/>
    </source>
</evidence>
<feature type="domain" description="Acyl-CoA dehydrogenase/oxidase C-terminal" evidence="12">
    <location>
        <begin position="284"/>
        <end position="454"/>
    </location>
</feature>
<evidence type="ECO:0000313" key="17">
    <source>
        <dbReference type="Proteomes" id="UP000525298"/>
    </source>
</evidence>
<dbReference type="InterPro" id="IPR036250">
    <property type="entry name" value="AcylCo_DH-like_C"/>
</dbReference>
<keyword evidence="4 11" id="KW-0285">Flavoprotein</keyword>
<evidence type="ECO:0000259" key="12">
    <source>
        <dbReference type="Pfam" id="PF00441"/>
    </source>
</evidence>
<evidence type="ECO:0000256" key="10">
    <source>
        <dbReference type="ARBA" id="ARBA00069043"/>
    </source>
</evidence>
<comment type="cofactor">
    <cofactor evidence="1 11">
        <name>FAD</name>
        <dbReference type="ChEBI" id="CHEBI:57692"/>
    </cofactor>
</comment>
<dbReference type="InterPro" id="IPR046373">
    <property type="entry name" value="Acyl-CoA_Oxase/DH_mid-dom_sf"/>
</dbReference>
<evidence type="ECO:0000256" key="6">
    <source>
        <dbReference type="ARBA" id="ARBA00023002"/>
    </source>
</evidence>
<comment type="caution">
    <text evidence="16">The sequence shown here is derived from an EMBL/GenBank/DDBJ whole genome shotgun (WGS) entry which is preliminary data.</text>
</comment>
<dbReference type="AlphaFoldDB" id="A0A7W0CCQ8"/>
<dbReference type="EMBL" id="JACDUS010000021">
    <property type="protein sequence ID" value="MBA2883245.1"/>
    <property type="molecule type" value="Genomic_DNA"/>
</dbReference>
<comment type="function">
    <text evidence="8">Involved in the assimilation of dimethylsulphoniopropionate (DMSP), an important compound in the fixation of carbon in marine phytoplankton, by mediating the conversion of 3-(methylthio)propanoyl-CoA (MMPA-CoA) to 3-(methylthio)acryloyl-CoA (MTA-CoA).</text>
</comment>
<evidence type="ECO:0000256" key="9">
    <source>
        <dbReference type="ARBA" id="ARBA00066694"/>
    </source>
</evidence>
<dbReference type="Pfam" id="PF02771">
    <property type="entry name" value="Acyl-CoA_dh_N"/>
    <property type="match status" value="1"/>
</dbReference>
<sequence>MAQQISDRRDMDFVLHEQLNVGELSKKEKYAEFNKKTVDLVINEARNLAVKEILPTRQEGDEKGCVFEKGKVTTPEIFKRPFELLKEGEWVAMTEDPDWGGQGMPRSVSMAAAEYFNGANYAFMMYAGLTHGAGRLVETFGTDRQKNLFLKNMYTGKWTGTMLLTEPVAGSDVGRLETKAIPQGDGTYKIEGQKIFISSGEHDLAENIVHPVLARIEGAPAGTKGISLFLVPKYRVSEDGSLDQFNDVNCVGIEEKMGIHGNATCTLSLGDKGECVGELLGEENKGMRAMFLMMNEARLLVGMQGFACSTASYINSVNYAKERIQGRHLTKMLENDAPAVAIIQHPDVRRMLMTMKSYVEGMRSLLYYVGWCEDMADVVDSEEEKEKYKGLVDLLIPIAKGYVTDRAYDVCNLGMQVYGGYGYTKEYPQEQLVRDCRITMIYEGTNGIQAMDLMGRKLGMKKGKLVMDLMGEITATINTAKGLEKVQPHAETLEQALNKLGEAAMHLGKSAMSEKILDAFAYAYPFMDVCGDVCMAWMLLWRASIAEKALEKAKKKDVAFYEGQIKSAQFFCNTVLPTTLGKIQAILATDGAAVEIDEASFNG</sequence>
<evidence type="ECO:0000256" key="5">
    <source>
        <dbReference type="ARBA" id="ARBA00022827"/>
    </source>
</evidence>
<evidence type="ECO:0000256" key="4">
    <source>
        <dbReference type="ARBA" id="ARBA00022630"/>
    </source>
</evidence>
<evidence type="ECO:0000256" key="11">
    <source>
        <dbReference type="RuleBase" id="RU362125"/>
    </source>
</evidence>
<dbReference type="InterPro" id="IPR006091">
    <property type="entry name" value="Acyl-CoA_Oxase/DH_mid-dom"/>
</dbReference>
<dbReference type="SUPFAM" id="SSF56645">
    <property type="entry name" value="Acyl-CoA dehydrogenase NM domain-like"/>
    <property type="match status" value="1"/>
</dbReference>
<comment type="similarity">
    <text evidence="2 11">Belongs to the acyl-CoA dehydrogenase family.</text>
</comment>
<comment type="catalytic activity">
    <reaction evidence="7">
        <text>3-(methylsulfanyl)propanoyl-CoA + oxidized [electron-transfer flavoprotein] + H(+) = 3-(methylsulfanyl)acryloyl-CoA + reduced [electron-transfer flavoprotein]</text>
        <dbReference type="Rhea" id="RHEA:52612"/>
        <dbReference type="Rhea" id="RHEA-COMP:10685"/>
        <dbReference type="Rhea" id="RHEA-COMP:10686"/>
        <dbReference type="ChEBI" id="CHEBI:15378"/>
        <dbReference type="ChEBI" id="CHEBI:57692"/>
        <dbReference type="ChEBI" id="CHEBI:58307"/>
        <dbReference type="ChEBI" id="CHEBI:82815"/>
        <dbReference type="ChEBI" id="CHEBI:84994"/>
        <dbReference type="EC" id="1.3.99.41"/>
    </reaction>
    <physiologicalReaction direction="left-to-right" evidence="7">
        <dbReference type="Rhea" id="RHEA:52613"/>
    </physiologicalReaction>
</comment>
<evidence type="ECO:0000259" key="15">
    <source>
        <dbReference type="Pfam" id="PF12806"/>
    </source>
</evidence>
<dbReference type="InterPro" id="IPR025878">
    <property type="entry name" value="Acyl-CoA_dh-like_C_dom"/>
</dbReference>
<protein>
    <recommendedName>
        <fullName evidence="10">3-methylmercaptopropionyl-CoA dehydrogenase</fullName>
        <ecNumber evidence="9">1.3.99.41</ecNumber>
    </recommendedName>
</protein>
<dbReference type="Pfam" id="PF02770">
    <property type="entry name" value="Acyl-CoA_dh_M"/>
    <property type="match status" value="1"/>
</dbReference>
<feature type="domain" description="Acetyl-CoA dehydrogenase-like C-terminal" evidence="15">
    <location>
        <begin position="469"/>
        <end position="596"/>
    </location>
</feature>
<dbReference type="Proteomes" id="UP000525298">
    <property type="component" value="Unassembled WGS sequence"/>
</dbReference>
<dbReference type="PANTHER" id="PTHR42803">
    <property type="entry name" value="ACYL-COA DEHYDROGENASE"/>
    <property type="match status" value="1"/>
</dbReference>
<feature type="domain" description="Acyl-CoA dehydrogenase/oxidase N-terminal" evidence="14">
    <location>
        <begin position="41"/>
        <end position="157"/>
    </location>
</feature>
<proteinExistence type="inferred from homology"/>
<name>A0A7W0CCQ8_9BACT</name>
<dbReference type="SUPFAM" id="SSF47203">
    <property type="entry name" value="Acyl-CoA dehydrogenase C-terminal domain-like"/>
    <property type="match status" value="1"/>
</dbReference>
<dbReference type="InterPro" id="IPR013786">
    <property type="entry name" value="AcylCoA_DH/ox_N"/>
</dbReference>
<evidence type="ECO:0000256" key="3">
    <source>
        <dbReference type="ARBA" id="ARBA00011881"/>
    </source>
</evidence>
<feature type="domain" description="Acyl-CoA oxidase/dehydrogenase middle" evidence="13">
    <location>
        <begin position="162"/>
        <end position="269"/>
    </location>
</feature>